<dbReference type="Pfam" id="PF01138">
    <property type="entry name" value="RNase_PH"/>
    <property type="match status" value="1"/>
</dbReference>
<dbReference type="GO" id="GO:0003723">
    <property type="term" value="F:RNA binding"/>
    <property type="evidence" value="ECO:0007669"/>
    <property type="project" value="UniProtKB-KW"/>
</dbReference>
<dbReference type="GO" id="GO:0005789">
    <property type="term" value="C:endoplasmic reticulum membrane"/>
    <property type="evidence" value="ECO:0007669"/>
    <property type="project" value="UniProtKB-SubCell"/>
</dbReference>
<reference evidence="22" key="1">
    <citation type="journal article" date="2018" name="Nat. Genet.">
        <title>Extensive intraspecific gene order and gene structural variations between Mo17 and other maize genomes.</title>
        <authorList>
            <person name="Sun S."/>
            <person name="Zhou Y."/>
            <person name="Chen J."/>
            <person name="Shi J."/>
            <person name="Zhao H."/>
            <person name="Zhao H."/>
            <person name="Song W."/>
            <person name="Zhang M."/>
            <person name="Cui Y."/>
            <person name="Dong X."/>
            <person name="Liu H."/>
            <person name="Ma X."/>
            <person name="Jiao Y."/>
            <person name="Wang B."/>
            <person name="Wei X."/>
            <person name="Stein J.C."/>
            <person name="Glaubitz J.C."/>
            <person name="Lu F."/>
            <person name="Yu G."/>
            <person name="Liang C."/>
            <person name="Fengler K."/>
            <person name="Li B."/>
            <person name="Rafalski A."/>
            <person name="Schnable P.S."/>
            <person name="Ware D.H."/>
            <person name="Buckler E.S."/>
            <person name="Lai J."/>
        </authorList>
    </citation>
    <scope>NUCLEOTIDE SEQUENCE [LARGE SCALE GENOMIC DNA]</scope>
    <source>
        <tissue evidence="22">Seedling</tissue>
    </source>
</reference>
<sequence length="556" mass="60218">MRLNKVEVNLIRLLEAAPRQQNQAKLLYYVTTARELLEQLGAETTPEGISSISKAKLSEYSEKIEALASRLAASLPENEKPITESRDEISYDEAKAESPISLSSGLRRRSTKLQEDLTDEMVELARQLKESSLMMNQSVQETEKILDSTERAVEHSLASAGHATSRAAEVYSLASKTTCFQWLLISIVYIVVYCTYNAICIDSANDTSLQLSGGLNRSTGALPHAPRRPFSTSFSSGAAPTSPPATAKRRMAAETKPAAASGVAGEMEVEAYRRLFPVPFLERHLGESVRMDARRLREARPTTVALGAVSSAHGSALARLGDTAMLASVKLEVMSPPAEHPDEGSVAVEFHMPPICSPLVRPGRPADVAPVISKALEDVLTSSGMLNLKDLCLITGKASWLAYLDIYCLNADGSLFDAALISAVAAFTHLEIPLVSVGDDGRLFTVGGNDGKNKFELVNREKRKLTLGAIPLSLTCALHKDDILADPTSEEESIIETHVTVVVDSSDRLVSLQKLGGAVTSMATIKECISLAKERRRSLREILLDSIKAMEVDQTE</sequence>
<feature type="region of interest" description="Disordered" evidence="19">
    <location>
        <begin position="220"/>
        <end position="254"/>
    </location>
</feature>
<dbReference type="EMBL" id="NCVQ01000001">
    <property type="protein sequence ID" value="PWZ54555.1"/>
    <property type="molecule type" value="Genomic_DNA"/>
</dbReference>
<dbReference type="ExpressionAtlas" id="A0A317Y7C8">
    <property type="expression patterns" value="baseline and differential"/>
</dbReference>
<dbReference type="GO" id="GO:0006401">
    <property type="term" value="P:RNA catabolic process"/>
    <property type="evidence" value="ECO:0007669"/>
    <property type="project" value="InterPro"/>
</dbReference>
<evidence type="ECO:0000256" key="13">
    <source>
        <dbReference type="ARBA" id="ARBA00022892"/>
    </source>
</evidence>
<keyword evidence="8" id="KW-0698">rRNA processing</keyword>
<dbReference type="PANTHER" id="PTHR11097:SF9">
    <property type="entry name" value="EXOSOME COMPLEX COMPONENT RRP43"/>
    <property type="match status" value="1"/>
</dbReference>
<accession>A0A317Y7C8</accession>
<evidence type="ECO:0000256" key="3">
    <source>
        <dbReference type="ARBA" id="ARBA00004604"/>
    </source>
</evidence>
<evidence type="ECO:0000256" key="2">
    <source>
        <dbReference type="ARBA" id="ARBA00004496"/>
    </source>
</evidence>
<evidence type="ECO:0000256" key="16">
    <source>
        <dbReference type="ARBA" id="ARBA00023136"/>
    </source>
</evidence>
<proteinExistence type="inferred from homology"/>
<keyword evidence="11" id="KW-0271">Exosome</keyword>
<evidence type="ECO:0000256" key="15">
    <source>
        <dbReference type="ARBA" id="ARBA00022989"/>
    </source>
</evidence>
<dbReference type="InterPro" id="IPR001247">
    <property type="entry name" value="ExoRNase_PH_dom1"/>
</dbReference>
<dbReference type="CDD" id="cd15860">
    <property type="entry name" value="SNARE_USE1"/>
    <property type="match status" value="1"/>
</dbReference>
<evidence type="ECO:0000256" key="8">
    <source>
        <dbReference type="ARBA" id="ARBA00022552"/>
    </source>
</evidence>
<evidence type="ECO:0000256" key="18">
    <source>
        <dbReference type="ARBA" id="ARBA00030617"/>
    </source>
</evidence>
<evidence type="ECO:0000256" key="17">
    <source>
        <dbReference type="ARBA" id="ARBA00023242"/>
    </source>
</evidence>
<dbReference type="FunFam" id="3.30.230.70:FF:000018">
    <property type="entry name" value="Exosome complex exonuclease RRP43"/>
    <property type="match status" value="1"/>
</dbReference>
<keyword evidence="6" id="KW-0813">Transport</keyword>
<keyword evidence="9" id="KW-0812">Transmembrane</keyword>
<evidence type="ECO:0000256" key="6">
    <source>
        <dbReference type="ARBA" id="ARBA00022448"/>
    </source>
</evidence>
<evidence type="ECO:0000256" key="19">
    <source>
        <dbReference type="SAM" id="MobiDB-lite"/>
    </source>
</evidence>
<evidence type="ECO:0000259" key="21">
    <source>
        <dbReference type="Pfam" id="PF03725"/>
    </source>
</evidence>
<evidence type="ECO:0000256" key="11">
    <source>
        <dbReference type="ARBA" id="ARBA00022835"/>
    </source>
</evidence>
<keyword evidence="13" id="KW-0931">ER-Golgi transport</keyword>
<gene>
    <name evidence="22" type="primary">Exosc8_0</name>
    <name evidence="22" type="ORF">Zm00014a_031626</name>
</gene>
<feature type="domain" description="Exoribonuclease phosphorolytic" evidence="21">
    <location>
        <begin position="470"/>
        <end position="535"/>
    </location>
</feature>
<dbReference type="InterPro" id="IPR027408">
    <property type="entry name" value="PNPase/RNase_PH_dom_sf"/>
</dbReference>
<evidence type="ECO:0000259" key="20">
    <source>
        <dbReference type="Pfam" id="PF01138"/>
    </source>
</evidence>
<dbReference type="InterPro" id="IPR020568">
    <property type="entry name" value="Ribosomal_Su5_D2-typ_SF"/>
</dbReference>
<evidence type="ECO:0000256" key="1">
    <source>
        <dbReference type="ARBA" id="ARBA00004163"/>
    </source>
</evidence>
<dbReference type="GO" id="GO:0015031">
    <property type="term" value="P:protein transport"/>
    <property type="evidence" value="ECO:0007669"/>
    <property type="project" value="UniProtKB-KW"/>
</dbReference>
<dbReference type="PANTHER" id="PTHR11097">
    <property type="entry name" value="EXOSOME COMPLEX EXONUCLEASE RIBOSOMAL RNA PROCESSING PROTEIN"/>
    <property type="match status" value="1"/>
</dbReference>
<protein>
    <recommendedName>
        <fullName evidence="18">Ribosomal RNA-processing protein 43</fullName>
    </recommendedName>
</protein>
<keyword evidence="7" id="KW-0963">Cytoplasm</keyword>
<keyword evidence="17" id="KW-0539">Nucleus</keyword>
<comment type="similarity">
    <text evidence="5">Belongs to the USE1 family.</text>
</comment>
<evidence type="ECO:0000256" key="12">
    <source>
        <dbReference type="ARBA" id="ARBA00022884"/>
    </source>
</evidence>
<dbReference type="AlphaFoldDB" id="A0A317Y7C8"/>
<comment type="subcellular location">
    <subcellularLocation>
        <location evidence="2">Cytoplasm</location>
    </subcellularLocation>
    <subcellularLocation>
        <location evidence="1">Endoplasmic reticulum membrane</location>
        <topology evidence="1">Single-pass type IV membrane protein</topology>
    </subcellularLocation>
    <subcellularLocation>
        <location evidence="3">Nucleus</location>
        <location evidence="3">Nucleolus</location>
    </subcellularLocation>
</comment>
<organism evidence="22">
    <name type="scientific">Zea mays</name>
    <name type="common">Maize</name>
    <dbReference type="NCBI Taxonomy" id="4577"/>
    <lineage>
        <taxon>Eukaryota</taxon>
        <taxon>Viridiplantae</taxon>
        <taxon>Streptophyta</taxon>
        <taxon>Embryophyta</taxon>
        <taxon>Tracheophyta</taxon>
        <taxon>Spermatophyta</taxon>
        <taxon>Magnoliopsida</taxon>
        <taxon>Liliopsida</taxon>
        <taxon>Poales</taxon>
        <taxon>Poaceae</taxon>
        <taxon>PACMAD clade</taxon>
        <taxon>Panicoideae</taxon>
        <taxon>Andropogonodae</taxon>
        <taxon>Andropogoneae</taxon>
        <taxon>Tripsacinae</taxon>
        <taxon>Zea</taxon>
    </lineage>
</organism>
<evidence type="ECO:0000256" key="10">
    <source>
        <dbReference type="ARBA" id="ARBA00022824"/>
    </source>
</evidence>
<dbReference type="InterPro" id="IPR015847">
    <property type="entry name" value="ExoRNase_PH_dom2"/>
</dbReference>
<keyword evidence="12" id="KW-0694">RNA-binding</keyword>
<dbReference type="InterPro" id="IPR036345">
    <property type="entry name" value="ExoRNase_PH_dom2_sf"/>
</dbReference>
<evidence type="ECO:0000256" key="7">
    <source>
        <dbReference type="ARBA" id="ARBA00022490"/>
    </source>
</evidence>
<dbReference type="GO" id="GO:0016192">
    <property type="term" value="P:vesicle-mediated transport"/>
    <property type="evidence" value="ECO:0007669"/>
    <property type="project" value="UniProtKB-KW"/>
</dbReference>
<evidence type="ECO:0000256" key="5">
    <source>
        <dbReference type="ARBA" id="ARBA00007891"/>
    </source>
</evidence>
<dbReference type="SUPFAM" id="SSF54211">
    <property type="entry name" value="Ribosomal protein S5 domain 2-like"/>
    <property type="match status" value="1"/>
</dbReference>
<dbReference type="Pfam" id="PF03725">
    <property type="entry name" value="RNase_PH_C"/>
    <property type="match status" value="1"/>
</dbReference>
<feature type="compositionally biased region" description="Low complexity" evidence="19">
    <location>
        <begin position="229"/>
        <end position="246"/>
    </location>
</feature>
<keyword evidence="15" id="KW-1133">Transmembrane helix</keyword>
<dbReference type="GO" id="GO:0000178">
    <property type="term" value="C:exosome (RNase complex)"/>
    <property type="evidence" value="ECO:0007669"/>
    <property type="project" value="UniProtKB-KW"/>
</dbReference>
<dbReference type="Gene3D" id="3.30.230.70">
    <property type="entry name" value="GHMP Kinase, N-terminal domain"/>
    <property type="match status" value="1"/>
</dbReference>
<evidence type="ECO:0000256" key="9">
    <source>
        <dbReference type="ARBA" id="ARBA00022692"/>
    </source>
</evidence>
<dbReference type="SUPFAM" id="SSF55666">
    <property type="entry name" value="Ribonuclease PH domain 2-like"/>
    <property type="match status" value="1"/>
</dbReference>
<dbReference type="InterPro" id="IPR033196">
    <property type="entry name" value="Rrp43"/>
</dbReference>
<dbReference type="Proteomes" id="UP000251960">
    <property type="component" value="Chromosome 1"/>
</dbReference>
<keyword evidence="14" id="KW-0653">Protein transport</keyword>
<dbReference type="Pfam" id="PF09753">
    <property type="entry name" value="Use1"/>
    <property type="match status" value="1"/>
</dbReference>
<dbReference type="InterPro" id="IPR019150">
    <property type="entry name" value="Vesicle_transport_protein_Use1"/>
</dbReference>
<dbReference type="GO" id="GO:0006364">
    <property type="term" value="P:rRNA processing"/>
    <property type="evidence" value="ECO:0007669"/>
    <property type="project" value="UniProtKB-KW"/>
</dbReference>
<evidence type="ECO:0000256" key="4">
    <source>
        <dbReference type="ARBA" id="ARBA00006678"/>
    </source>
</evidence>
<keyword evidence="10" id="KW-0256">Endoplasmic reticulum</keyword>
<comment type="caution">
    <text evidence="22">The sequence shown here is derived from an EMBL/GenBank/DDBJ whole genome shotgun (WGS) entry which is preliminary data.</text>
</comment>
<feature type="domain" description="Exoribonuclease phosphorolytic" evidence="20">
    <location>
        <begin position="298"/>
        <end position="433"/>
    </location>
</feature>
<name>A0A317Y7C8_MAIZE</name>
<comment type="similarity">
    <text evidence="4">Belongs to the RNase PH family.</text>
</comment>
<evidence type="ECO:0000313" key="22">
    <source>
        <dbReference type="EMBL" id="PWZ54555.1"/>
    </source>
</evidence>
<keyword evidence="16" id="KW-0472">Membrane</keyword>
<dbReference type="GO" id="GO:0005730">
    <property type="term" value="C:nucleolus"/>
    <property type="evidence" value="ECO:0007669"/>
    <property type="project" value="UniProtKB-SubCell"/>
</dbReference>
<dbReference type="CDD" id="cd11369">
    <property type="entry name" value="RNase_PH_RRP43"/>
    <property type="match status" value="1"/>
</dbReference>
<dbReference type="InterPro" id="IPR050590">
    <property type="entry name" value="Exosome_comp_Rrp42_subfam"/>
</dbReference>
<evidence type="ECO:0000256" key="14">
    <source>
        <dbReference type="ARBA" id="ARBA00022927"/>
    </source>
</evidence>